<feature type="domain" description="TonB-dependent receptor-like beta-barrel" evidence="17">
    <location>
        <begin position="244"/>
        <end position="682"/>
    </location>
</feature>
<dbReference type="InterPro" id="IPR000531">
    <property type="entry name" value="Beta-barrel_TonB"/>
</dbReference>
<dbReference type="InterPro" id="IPR037066">
    <property type="entry name" value="Plug_dom_sf"/>
</dbReference>
<evidence type="ECO:0000259" key="18">
    <source>
        <dbReference type="Pfam" id="PF07715"/>
    </source>
</evidence>
<evidence type="ECO:0000256" key="10">
    <source>
        <dbReference type="ARBA" id="ARBA00023077"/>
    </source>
</evidence>
<evidence type="ECO:0000256" key="15">
    <source>
        <dbReference type="RuleBase" id="RU003357"/>
    </source>
</evidence>
<keyword evidence="12 19" id="KW-0675">Receptor</keyword>
<keyword evidence="6 14" id="KW-0812">Transmembrane</keyword>
<dbReference type="InterPro" id="IPR039426">
    <property type="entry name" value="TonB-dep_rcpt-like"/>
</dbReference>
<feature type="chain" id="PRO_5037456574" evidence="16">
    <location>
        <begin position="26"/>
        <end position="713"/>
    </location>
</feature>
<dbReference type="Pfam" id="PF07715">
    <property type="entry name" value="Plug"/>
    <property type="match status" value="1"/>
</dbReference>
<dbReference type="GO" id="GO:0015891">
    <property type="term" value="P:siderophore transport"/>
    <property type="evidence" value="ECO:0007669"/>
    <property type="project" value="InterPro"/>
</dbReference>
<feature type="signal peptide" evidence="16">
    <location>
        <begin position="1"/>
        <end position="25"/>
    </location>
</feature>
<keyword evidence="7 16" id="KW-0732">Signal</keyword>
<keyword evidence="11 14" id="KW-0472">Membrane</keyword>
<sequence>MSLSHPPFILSCLSVCLLFAGKAQAQPQSDRDAEQLVEKLVITGSREDAESYKVSRATTATGLALAPKDTPQSIAVVTSTRMQEQDLTSVIDVINQVTGLYSRPMDNDRFSITARGMPVRGMLYDGVPVSYDTRFNYGDNQIDTALYQRIEVVRGATGLMTGAGDPSAAINLIRKRPTAAFQAQGQLSIGSWHSHRTMLDVSGGLNQQQSLRGRAVMSYSDRESHQDRYSQQKRMIYAIAEYDLGVNTLLTLGGDYQRTKPQGTMSGGLPLFYSDGSRTNYDISASTAPDWGSAKTSSASFFASLEHLFANNWKLQADYGQGDNRLEFDVLWATGFPDKTDNQGMRAGSIAFIDGKRKQDSYSLRLSGDYDWLGAEHQFVLGWNSRDQTFSNPYYLPADNVPLLGDFTAPGWTYAKPDWQQTPAYGSYGNTKQQASYALTRLVITDNLAMIAGLRHNKWQTDQDNFGRIQDYSESQLTHYAGITYDLLESLSVYASFTDIFAPQNYLDASGRSLDPVVGQNYELGAKASLFDDLLDVSVAIFEIQQDNVAEIVVGQTLPGNVQVYRAVDGTKTKGYEIELNGALTENWRLSFGYSDFSAKDTKGQSINTATPGKQLQLFSSYHFAGAWQLGGGLTYQGEAYRNTTGPAGEVEVSQGGYSLVNLMAGYQVTEALGLRLTVNNLLDKRYYAQLGQFSQFQYGAPRSLNFSVHYQL</sequence>
<evidence type="ECO:0000256" key="16">
    <source>
        <dbReference type="SAM" id="SignalP"/>
    </source>
</evidence>
<evidence type="ECO:0000256" key="2">
    <source>
        <dbReference type="ARBA" id="ARBA00009810"/>
    </source>
</evidence>
<reference evidence="19" key="2">
    <citation type="submission" date="2020-09" db="EMBL/GenBank/DDBJ databases">
        <authorList>
            <person name="Sun Q."/>
            <person name="Zhou Y."/>
        </authorList>
    </citation>
    <scope>NUCLEOTIDE SEQUENCE</scope>
    <source>
        <strain evidence="19">CGMCC 1.7086</strain>
    </source>
</reference>
<dbReference type="Gene3D" id="2.40.170.20">
    <property type="entry name" value="TonB-dependent receptor, beta-barrel domain"/>
    <property type="match status" value="1"/>
</dbReference>
<dbReference type="NCBIfam" id="TIGR01783">
    <property type="entry name" value="TonB-siderophor"/>
    <property type="match status" value="1"/>
</dbReference>
<name>A0A918DLT8_9ALTE</name>
<dbReference type="AlphaFoldDB" id="A0A918DLT8"/>
<dbReference type="Gene3D" id="2.170.130.10">
    <property type="entry name" value="TonB-dependent receptor, plug domain"/>
    <property type="match status" value="1"/>
</dbReference>
<evidence type="ECO:0000256" key="4">
    <source>
        <dbReference type="ARBA" id="ARBA00022452"/>
    </source>
</evidence>
<feature type="domain" description="TonB-dependent receptor plug" evidence="18">
    <location>
        <begin position="68"/>
        <end position="167"/>
    </location>
</feature>
<keyword evidence="5" id="KW-0410">Iron transport</keyword>
<comment type="subcellular location">
    <subcellularLocation>
        <location evidence="1 14">Cell outer membrane</location>
        <topology evidence="1 14">Multi-pass membrane protein</topology>
    </subcellularLocation>
</comment>
<dbReference type="Proteomes" id="UP000606935">
    <property type="component" value="Unassembled WGS sequence"/>
</dbReference>
<organism evidence="19 20">
    <name type="scientific">Bowmanella pacifica</name>
    <dbReference type="NCBI Taxonomy" id="502051"/>
    <lineage>
        <taxon>Bacteria</taxon>
        <taxon>Pseudomonadati</taxon>
        <taxon>Pseudomonadota</taxon>
        <taxon>Gammaproteobacteria</taxon>
        <taxon>Alteromonadales</taxon>
        <taxon>Alteromonadaceae</taxon>
        <taxon>Bowmanella</taxon>
    </lineage>
</organism>
<keyword evidence="20" id="KW-1185">Reference proteome</keyword>
<keyword evidence="10 15" id="KW-0798">TonB box</keyword>
<accession>A0A918DLT8</accession>
<proteinExistence type="inferred from homology"/>
<evidence type="ECO:0000313" key="19">
    <source>
        <dbReference type="EMBL" id="GGO71210.1"/>
    </source>
</evidence>
<dbReference type="GO" id="GO:0038023">
    <property type="term" value="F:signaling receptor activity"/>
    <property type="evidence" value="ECO:0007669"/>
    <property type="project" value="InterPro"/>
</dbReference>
<keyword evidence="8" id="KW-0408">Iron</keyword>
<evidence type="ECO:0000313" key="20">
    <source>
        <dbReference type="Proteomes" id="UP000606935"/>
    </source>
</evidence>
<keyword evidence="3 14" id="KW-0813">Transport</keyword>
<evidence type="ECO:0000256" key="1">
    <source>
        <dbReference type="ARBA" id="ARBA00004571"/>
    </source>
</evidence>
<dbReference type="PANTHER" id="PTHR32552:SF74">
    <property type="entry name" value="HYDROXAMATE SIDEROPHORE RECEPTOR FHUE"/>
    <property type="match status" value="1"/>
</dbReference>
<gene>
    <name evidence="19" type="primary">putA</name>
    <name evidence="19" type="ORF">GCM10010982_26480</name>
</gene>
<evidence type="ECO:0000256" key="3">
    <source>
        <dbReference type="ARBA" id="ARBA00022448"/>
    </source>
</evidence>
<dbReference type="InterPro" id="IPR012910">
    <property type="entry name" value="Plug_dom"/>
</dbReference>
<dbReference type="GO" id="GO:0015344">
    <property type="term" value="F:siderophore uptake transmembrane transporter activity"/>
    <property type="evidence" value="ECO:0007669"/>
    <property type="project" value="TreeGrafter"/>
</dbReference>
<reference evidence="19" key="1">
    <citation type="journal article" date="2014" name="Int. J. Syst. Evol. Microbiol.">
        <title>Complete genome sequence of Corynebacterium casei LMG S-19264T (=DSM 44701T), isolated from a smear-ripened cheese.</title>
        <authorList>
            <consortium name="US DOE Joint Genome Institute (JGI-PGF)"/>
            <person name="Walter F."/>
            <person name="Albersmeier A."/>
            <person name="Kalinowski J."/>
            <person name="Ruckert C."/>
        </authorList>
    </citation>
    <scope>NUCLEOTIDE SEQUENCE</scope>
    <source>
        <strain evidence="19">CGMCC 1.7086</strain>
    </source>
</reference>
<evidence type="ECO:0000256" key="9">
    <source>
        <dbReference type="ARBA" id="ARBA00023065"/>
    </source>
</evidence>
<dbReference type="PANTHER" id="PTHR32552">
    <property type="entry name" value="FERRICHROME IRON RECEPTOR-RELATED"/>
    <property type="match status" value="1"/>
</dbReference>
<evidence type="ECO:0000256" key="12">
    <source>
        <dbReference type="ARBA" id="ARBA00023170"/>
    </source>
</evidence>
<keyword evidence="13 14" id="KW-0998">Cell outer membrane</keyword>
<dbReference type="RefSeq" id="WP_188695982.1">
    <property type="nucleotide sequence ID" value="NZ_BMLS01000004.1"/>
</dbReference>
<evidence type="ECO:0000259" key="17">
    <source>
        <dbReference type="Pfam" id="PF00593"/>
    </source>
</evidence>
<evidence type="ECO:0000256" key="14">
    <source>
        <dbReference type="PROSITE-ProRule" id="PRU01360"/>
    </source>
</evidence>
<dbReference type="CDD" id="cd01347">
    <property type="entry name" value="ligand_gated_channel"/>
    <property type="match status" value="1"/>
</dbReference>
<dbReference type="PROSITE" id="PS52016">
    <property type="entry name" value="TONB_DEPENDENT_REC_3"/>
    <property type="match status" value="1"/>
</dbReference>
<keyword evidence="9" id="KW-0406">Ion transport</keyword>
<dbReference type="InterPro" id="IPR036942">
    <property type="entry name" value="Beta-barrel_TonB_sf"/>
</dbReference>
<dbReference type="FunFam" id="2.170.130.10:FF:000010">
    <property type="entry name" value="Ferripyoverdine receptor"/>
    <property type="match status" value="1"/>
</dbReference>
<keyword evidence="4 14" id="KW-1134">Transmembrane beta strand</keyword>
<dbReference type="InterPro" id="IPR010105">
    <property type="entry name" value="TonB_sidphr_rcpt"/>
</dbReference>
<dbReference type="Pfam" id="PF00593">
    <property type="entry name" value="TonB_dep_Rec_b-barrel"/>
    <property type="match status" value="1"/>
</dbReference>
<evidence type="ECO:0000256" key="13">
    <source>
        <dbReference type="ARBA" id="ARBA00023237"/>
    </source>
</evidence>
<evidence type="ECO:0000256" key="5">
    <source>
        <dbReference type="ARBA" id="ARBA00022496"/>
    </source>
</evidence>
<dbReference type="GO" id="GO:0009279">
    <property type="term" value="C:cell outer membrane"/>
    <property type="evidence" value="ECO:0007669"/>
    <property type="project" value="UniProtKB-SubCell"/>
</dbReference>
<comment type="similarity">
    <text evidence="2 14 15">Belongs to the TonB-dependent receptor family.</text>
</comment>
<dbReference type="EMBL" id="BMLS01000004">
    <property type="protein sequence ID" value="GGO71210.1"/>
    <property type="molecule type" value="Genomic_DNA"/>
</dbReference>
<dbReference type="SUPFAM" id="SSF56935">
    <property type="entry name" value="Porins"/>
    <property type="match status" value="1"/>
</dbReference>
<evidence type="ECO:0000256" key="7">
    <source>
        <dbReference type="ARBA" id="ARBA00022729"/>
    </source>
</evidence>
<evidence type="ECO:0000256" key="6">
    <source>
        <dbReference type="ARBA" id="ARBA00022692"/>
    </source>
</evidence>
<protein>
    <submittedName>
        <fullName evidence="19">TonB-dependent receptor</fullName>
    </submittedName>
</protein>
<evidence type="ECO:0000256" key="11">
    <source>
        <dbReference type="ARBA" id="ARBA00023136"/>
    </source>
</evidence>
<evidence type="ECO:0000256" key="8">
    <source>
        <dbReference type="ARBA" id="ARBA00023004"/>
    </source>
</evidence>
<comment type="caution">
    <text evidence="19">The sequence shown here is derived from an EMBL/GenBank/DDBJ whole genome shotgun (WGS) entry which is preliminary data.</text>
</comment>